<proteinExistence type="predicted"/>
<evidence type="ECO:0000256" key="2">
    <source>
        <dbReference type="SAM" id="SignalP"/>
    </source>
</evidence>
<reference evidence="3 4" key="1">
    <citation type="journal article" date="2023" name="Int. J. Syst. Evol. Microbiol.">
        <title>Sellimonas catena sp. nov., isolated from human faeces.</title>
        <authorList>
            <person name="Hisatomi A."/>
            <person name="Ohkuma M."/>
            <person name="Sakamoto M."/>
        </authorList>
    </citation>
    <scope>NUCLEOTIDE SEQUENCE [LARGE SCALE GENOMIC DNA]</scope>
    <source>
        <strain evidence="3 4">12EGH17</strain>
    </source>
</reference>
<dbReference type="Proteomes" id="UP001145145">
    <property type="component" value="Unassembled WGS sequence"/>
</dbReference>
<evidence type="ECO:0000256" key="1">
    <source>
        <dbReference type="SAM" id="MobiDB-lite"/>
    </source>
</evidence>
<dbReference type="PROSITE" id="PS51257">
    <property type="entry name" value="PROKAR_LIPOPROTEIN"/>
    <property type="match status" value="1"/>
</dbReference>
<evidence type="ECO:0008006" key="5">
    <source>
        <dbReference type="Google" id="ProtNLM"/>
    </source>
</evidence>
<comment type="caution">
    <text evidence="3">The sequence shown here is derived from an EMBL/GenBank/DDBJ whole genome shotgun (WGS) entry which is preliminary data.</text>
</comment>
<keyword evidence="4" id="KW-1185">Reference proteome</keyword>
<dbReference type="AlphaFoldDB" id="A0A9W6C4H1"/>
<dbReference type="EMBL" id="BSBO01000006">
    <property type="protein sequence ID" value="GLG03619.1"/>
    <property type="molecule type" value="Genomic_DNA"/>
</dbReference>
<feature type="signal peptide" evidence="2">
    <location>
        <begin position="1"/>
        <end position="22"/>
    </location>
</feature>
<gene>
    <name evidence="3" type="ORF">Selli1_07930</name>
</gene>
<feature type="compositionally biased region" description="Acidic residues" evidence="1">
    <location>
        <begin position="50"/>
        <end position="76"/>
    </location>
</feature>
<name>A0A9W6C4H1_9FIRM</name>
<organism evidence="3 4">
    <name type="scientific">Sellimonas catena</name>
    <dbReference type="NCBI Taxonomy" id="2994035"/>
    <lineage>
        <taxon>Bacteria</taxon>
        <taxon>Bacillati</taxon>
        <taxon>Bacillota</taxon>
        <taxon>Clostridia</taxon>
        <taxon>Lachnospirales</taxon>
        <taxon>Lachnospiraceae</taxon>
        <taxon>Sellimonas</taxon>
    </lineage>
</organism>
<sequence>MKRRMKRLLALGIGILMIGVSACGSRTPADTGEEPKTEQTDQGSSTKEQEEPDETDNGETEEQEKEPEMEDPENSETENNKADPGQPENTGTQPADQNTEVDEEAFGEMIQSLSQYEEGTAGASLKRLKAAFGVLNFSEQYESSQKESFTQKLQAYLTESEAMSAEDMKLKLEGVDPTVQQVFTEGIASMQDQLSDAGNPNRYDTYTQEKYQNVVKAMEEVLNEK</sequence>
<dbReference type="RefSeq" id="WP_191437020.1">
    <property type="nucleotide sequence ID" value="NZ_BSBO01000006.1"/>
</dbReference>
<feature type="chain" id="PRO_5040768167" description="Lipoprotein" evidence="2">
    <location>
        <begin position="23"/>
        <end position="225"/>
    </location>
</feature>
<feature type="compositionally biased region" description="Polar residues" evidence="1">
    <location>
        <begin position="87"/>
        <end position="98"/>
    </location>
</feature>
<keyword evidence="2" id="KW-0732">Signal</keyword>
<accession>A0A9W6C4H1</accession>
<feature type="region of interest" description="Disordered" evidence="1">
    <location>
        <begin position="23"/>
        <end position="107"/>
    </location>
</feature>
<protein>
    <recommendedName>
        <fullName evidence="5">Lipoprotein</fullName>
    </recommendedName>
</protein>
<evidence type="ECO:0000313" key="4">
    <source>
        <dbReference type="Proteomes" id="UP001145145"/>
    </source>
</evidence>
<evidence type="ECO:0000313" key="3">
    <source>
        <dbReference type="EMBL" id="GLG03619.1"/>
    </source>
</evidence>